<dbReference type="eggNOG" id="KOG3627">
    <property type="taxonomic scope" value="Eukaryota"/>
</dbReference>
<dbReference type="PANTHER" id="PTHR24264:SF46">
    <property type="entry name" value="COAGULATION FACTOR XII"/>
    <property type="match status" value="1"/>
</dbReference>
<dbReference type="PRINTS" id="PR00018">
    <property type="entry name" value="KRINGLE"/>
</dbReference>
<dbReference type="Pfam" id="PF00089">
    <property type="entry name" value="Trypsin"/>
    <property type="match status" value="1"/>
</dbReference>
<evidence type="ECO:0000259" key="27">
    <source>
        <dbReference type="PROSITE" id="PS50026"/>
    </source>
</evidence>
<evidence type="ECO:0000256" key="26">
    <source>
        <dbReference type="SAM" id="SignalP"/>
    </source>
</evidence>
<evidence type="ECO:0000313" key="33">
    <source>
        <dbReference type="Proteomes" id="UP000007648"/>
    </source>
</evidence>
<dbReference type="GO" id="GO:0016540">
    <property type="term" value="P:protein autoprocessing"/>
    <property type="evidence" value="ECO:0007669"/>
    <property type="project" value="Ensembl"/>
</dbReference>
<dbReference type="CDD" id="cd00061">
    <property type="entry name" value="FN1"/>
    <property type="match status" value="1"/>
</dbReference>
<evidence type="ECO:0000256" key="7">
    <source>
        <dbReference type="ARBA" id="ARBA00022729"/>
    </source>
</evidence>
<dbReference type="GO" id="GO:0051788">
    <property type="term" value="P:response to misfolded protein"/>
    <property type="evidence" value="ECO:0007669"/>
    <property type="project" value="Ensembl"/>
</dbReference>
<dbReference type="eggNOG" id="KOG1217">
    <property type="taxonomic scope" value="Eukaryota"/>
</dbReference>
<dbReference type="SMART" id="SM00059">
    <property type="entry name" value="FN2"/>
    <property type="match status" value="1"/>
</dbReference>
<comment type="subcellular location">
    <subcellularLocation>
        <location evidence="1">Secreted</location>
    </subcellularLocation>
</comment>
<dbReference type="Proteomes" id="UP000007648">
    <property type="component" value="Unassembled WGS sequence"/>
</dbReference>
<evidence type="ECO:0000256" key="3">
    <source>
        <dbReference type="ARBA" id="ARBA00022536"/>
    </source>
</evidence>
<dbReference type="InterPro" id="IPR018114">
    <property type="entry name" value="TRYPSIN_HIS"/>
</dbReference>
<dbReference type="GeneTree" id="ENSGT00940000161657"/>
<accession>G3WPF1</accession>
<proteinExistence type="predicted"/>
<gene>
    <name evidence="32" type="primary">F12</name>
</gene>
<dbReference type="CDD" id="cd00054">
    <property type="entry name" value="EGF_CA"/>
    <property type="match status" value="2"/>
</dbReference>
<keyword evidence="13 23" id="KW-1015">Disulfide bond</keyword>
<dbReference type="FunFam" id="2.40.20.10:FF:000016">
    <property type="entry name" value="Coagulation factor XII"/>
    <property type="match status" value="1"/>
</dbReference>
<dbReference type="GO" id="GO:0010756">
    <property type="term" value="P:positive regulation of plasminogen activation"/>
    <property type="evidence" value="ECO:0007669"/>
    <property type="project" value="Ensembl"/>
</dbReference>
<keyword evidence="6" id="KW-0356">Hemostasis</keyword>
<dbReference type="PRINTS" id="PR00013">
    <property type="entry name" value="FNTYPEII"/>
</dbReference>
<dbReference type="GO" id="GO:0031638">
    <property type="term" value="P:zymogen activation"/>
    <property type="evidence" value="ECO:0007669"/>
    <property type="project" value="Ensembl"/>
</dbReference>
<dbReference type="SMART" id="SM00020">
    <property type="entry name" value="Tryp_SPc"/>
    <property type="match status" value="1"/>
</dbReference>
<dbReference type="InterPro" id="IPR000742">
    <property type="entry name" value="EGF"/>
</dbReference>
<dbReference type="PROSITE" id="PS51092">
    <property type="entry name" value="FN2_2"/>
    <property type="match status" value="1"/>
</dbReference>
<dbReference type="SMART" id="SM00058">
    <property type="entry name" value="FN1"/>
    <property type="match status" value="1"/>
</dbReference>
<dbReference type="Gene3D" id="2.40.10.10">
    <property type="entry name" value="Trypsin-like serine proteases"/>
    <property type="match status" value="2"/>
</dbReference>
<evidence type="ECO:0000256" key="4">
    <source>
        <dbReference type="ARBA" id="ARBA00022572"/>
    </source>
</evidence>
<dbReference type="Pfam" id="PF00040">
    <property type="entry name" value="fn2"/>
    <property type="match status" value="1"/>
</dbReference>
<dbReference type="PROSITE" id="PS01253">
    <property type="entry name" value="FN1_1"/>
    <property type="match status" value="1"/>
</dbReference>
<feature type="disulfide bond" evidence="23">
    <location>
        <begin position="41"/>
        <end position="67"/>
    </location>
</feature>
<dbReference type="GO" id="GO:0005615">
    <property type="term" value="C:extracellular space"/>
    <property type="evidence" value="ECO:0007669"/>
    <property type="project" value="Ensembl"/>
</dbReference>
<dbReference type="InterPro" id="IPR018056">
    <property type="entry name" value="Kringle_CS"/>
</dbReference>
<dbReference type="PROSITE" id="PS00134">
    <property type="entry name" value="TRYPSIN_HIS"/>
    <property type="match status" value="1"/>
</dbReference>
<reference evidence="32 33" key="1">
    <citation type="journal article" date="2011" name="Proc. Natl. Acad. Sci. U.S.A.">
        <title>Genetic diversity and population structure of the endangered marsupial Sarcophilus harrisii (Tasmanian devil).</title>
        <authorList>
            <person name="Miller W."/>
            <person name="Hayes V.M."/>
            <person name="Ratan A."/>
            <person name="Petersen D.C."/>
            <person name="Wittekindt N.E."/>
            <person name="Miller J."/>
            <person name="Walenz B."/>
            <person name="Knight J."/>
            <person name="Qi J."/>
            <person name="Zhao F."/>
            <person name="Wang Q."/>
            <person name="Bedoya-Reina O.C."/>
            <person name="Katiyar N."/>
            <person name="Tomsho L.P."/>
            <person name="Kasson L.M."/>
            <person name="Hardie R.A."/>
            <person name="Woodbridge P."/>
            <person name="Tindall E.A."/>
            <person name="Bertelsen M.F."/>
            <person name="Dixon D."/>
            <person name="Pyecroft S."/>
            <person name="Helgen K.M."/>
            <person name="Lesk A.M."/>
            <person name="Pringle T.H."/>
            <person name="Patterson N."/>
            <person name="Zhang Y."/>
            <person name="Kreiss A."/>
            <person name="Woods G.M."/>
            <person name="Jones M.E."/>
            <person name="Schuster S.C."/>
        </authorList>
    </citation>
    <scope>NUCLEOTIDE SEQUENCE [LARGE SCALE GENOMIC DNA]</scope>
</reference>
<evidence type="ECO:0000256" key="10">
    <source>
        <dbReference type="ARBA" id="ARBA00022825"/>
    </source>
</evidence>
<reference evidence="32" key="2">
    <citation type="submission" date="2025-08" db="UniProtKB">
        <authorList>
            <consortium name="Ensembl"/>
        </authorList>
    </citation>
    <scope>IDENTIFICATION</scope>
</reference>
<dbReference type="PROSITE" id="PS50070">
    <property type="entry name" value="KRINGLE_2"/>
    <property type="match status" value="1"/>
</dbReference>
<dbReference type="GO" id="GO:0007596">
    <property type="term" value="P:blood coagulation"/>
    <property type="evidence" value="ECO:0007669"/>
    <property type="project" value="UniProtKB-KW"/>
</dbReference>
<dbReference type="PROSITE" id="PS50026">
    <property type="entry name" value="EGF_3"/>
    <property type="match status" value="2"/>
</dbReference>
<feature type="disulfide bond" evidence="21">
    <location>
        <begin position="194"/>
        <end position="203"/>
    </location>
</feature>
<dbReference type="FunFam" id="2.10.10.10:FF:000003">
    <property type="entry name" value="binder of sperm protein homolog 1"/>
    <property type="match status" value="1"/>
</dbReference>
<feature type="domain" description="Fibronectin type-II" evidence="31">
    <location>
        <begin position="36"/>
        <end position="84"/>
    </location>
</feature>
<keyword evidence="9 24" id="KW-0378">Hydrolase</keyword>
<dbReference type="PROSITE" id="PS00021">
    <property type="entry name" value="KRINGLE_1"/>
    <property type="match status" value="1"/>
</dbReference>
<keyword evidence="12" id="KW-0865">Zymogen</keyword>
<evidence type="ECO:0000256" key="2">
    <source>
        <dbReference type="ARBA" id="ARBA00022525"/>
    </source>
</evidence>
<feature type="domain" description="EGF-like" evidence="27">
    <location>
        <begin position="168"/>
        <end position="204"/>
    </location>
</feature>
<evidence type="ECO:0000256" key="22">
    <source>
        <dbReference type="PROSITE-ProRule" id="PRU00121"/>
    </source>
</evidence>
<dbReference type="GO" id="GO:0004252">
    <property type="term" value="F:serine-type endopeptidase activity"/>
    <property type="evidence" value="ECO:0007669"/>
    <property type="project" value="UniProtKB-EC"/>
</dbReference>
<keyword evidence="14" id="KW-0325">Glycoprotein</keyword>
<dbReference type="GO" id="GO:0051919">
    <property type="term" value="P:positive regulation of fibrinolysis"/>
    <property type="evidence" value="ECO:0007669"/>
    <property type="project" value="Ensembl"/>
</dbReference>
<keyword evidence="5 24" id="KW-0645">Protease</keyword>
<dbReference type="InterPro" id="IPR043504">
    <property type="entry name" value="Peptidase_S1_PA_chymotrypsin"/>
</dbReference>
<keyword evidence="10 24" id="KW-0720">Serine protease</keyword>
<evidence type="ECO:0000256" key="9">
    <source>
        <dbReference type="ARBA" id="ARBA00022801"/>
    </source>
</evidence>
<dbReference type="SUPFAM" id="SSF57196">
    <property type="entry name" value="EGF/Laminin"/>
    <property type="match status" value="1"/>
</dbReference>
<feature type="domain" description="Fibronectin type-I" evidence="30">
    <location>
        <begin position="126"/>
        <end position="166"/>
    </location>
</feature>
<keyword evidence="11" id="KW-0094">Blood coagulation</keyword>
<dbReference type="KEGG" id="shr:100922168"/>
<evidence type="ECO:0000256" key="14">
    <source>
        <dbReference type="ARBA" id="ARBA00023180"/>
    </source>
</evidence>
<reference evidence="32" key="3">
    <citation type="submission" date="2025-09" db="UniProtKB">
        <authorList>
            <consortium name="Ensembl"/>
        </authorList>
    </citation>
    <scope>IDENTIFICATION</scope>
</reference>
<evidence type="ECO:0000259" key="29">
    <source>
        <dbReference type="PROSITE" id="PS50240"/>
    </source>
</evidence>
<dbReference type="CDD" id="cd00190">
    <property type="entry name" value="Tryp_SPc"/>
    <property type="match status" value="1"/>
</dbReference>
<keyword evidence="4 22" id="KW-0420">Kringle</keyword>
<dbReference type="Gene3D" id="2.10.10.10">
    <property type="entry name" value="Fibronectin, type II, collagen-binding"/>
    <property type="match status" value="1"/>
</dbReference>
<keyword evidence="3 21" id="KW-0245">EGF-like domain</keyword>
<evidence type="ECO:0000259" key="30">
    <source>
        <dbReference type="PROSITE" id="PS51091"/>
    </source>
</evidence>
<feature type="domain" description="Kringle" evidence="28">
    <location>
        <begin position="210"/>
        <end position="289"/>
    </location>
</feature>
<evidence type="ECO:0000256" key="18">
    <source>
        <dbReference type="ARBA" id="ARBA00039013"/>
    </source>
</evidence>
<evidence type="ECO:0000256" key="21">
    <source>
        <dbReference type="PROSITE-ProRule" id="PRU00076"/>
    </source>
</evidence>
<dbReference type="InterPro" id="IPR033116">
    <property type="entry name" value="TRYPSIN_SER"/>
</dbReference>
<evidence type="ECO:0000256" key="5">
    <source>
        <dbReference type="ARBA" id="ARBA00022670"/>
    </source>
</evidence>
<sequence>MHFLLLFGALLMGLRLALMAPPWKTPKELMTIAVITSGDPCHFPFQYRGHLYHKCIKRGRPGPHAWCATTNNYDRDQQWVYCLEFKKVKDHCKHHLCQEGGTCINTFRGAHCLCAPHLTGQHCQKEKCYEPQLRQFFDENETWLRAEPQRVAKCWCKGPTADCKWLPNSQVCLDNPCLHGGKCLEAEGQSVCHCPPSYAGHFCEIDTSAKCYNGRGLTYRGTAQTTLSGKQCQPWSSEVTFRDLSREQVLTKGLGHHPYCRNPDNDTRPWCYVLSGIRMSWEYCSLAICQHPTQNPTIESQHPTTPAPSSFTELSRESLASQSPQWNVNSVACGQRQKKRLSRLNRVVGGLVALPGAHPYIAALYLDQKFCAGSLFSACWVLTAAHCLENRPAPELLKVVLGQERFNESCPHCQEFSVREYRVHESFRDDTFQHDIALVRLQETKDGGCARFSPFVQPVCLPESPEPPGEALSCQVAGWGHQYEEAEDYSSYLQEAQLPIIPHDRCSAQDMHGQAVTQDMLCAGFLEGGTDACQGDSGGPLVCEEKAGQLTLRGVVSWGVGCGKRNKPGVYANVASYLGWIREHTVS</sequence>
<dbReference type="InterPro" id="IPR001254">
    <property type="entry name" value="Trypsin_dom"/>
</dbReference>
<feature type="disulfide bond" evidence="23">
    <location>
        <begin position="55"/>
        <end position="82"/>
    </location>
</feature>
<feature type="disulfide bond" evidence="22">
    <location>
        <begin position="232"/>
        <end position="271"/>
    </location>
</feature>
<dbReference type="Gene3D" id="2.40.20.10">
    <property type="entry name" value="Plasminogen Kringle 4"/>
    <property type="match status" value="1"/>
</dbReference>
<keyword evidence="2" id="KW-0964">Secreted</keyword>
<feature type="disulfide bond" evidence="21">
    <location>
        <begin position="114"/>
        <end position="123"/>
    </location>
</feature>
<comment type="caution">
    <text evidence="21">Lacks conserved residue(s) required for the propagation of feature annotation.</text>
</comment>
<keyword evidence="33" id="KW-1185">Reference proteome</keyword>
<evidence type="ECO:0000256" key="13">
    <source>
        <dbReference type="ARBA" id="ARBA00023157"/>
    </source>
</evidence>
<dbReference type="GO" id="GO:0002542">
    <property type="term" value="P:Factor XII activation"/>
    <property type="evidence" value="ECO:0007669"/>
    <property type="project" value="Ensembl"/>
</dbReference>
<evidence type="ECO:0000259" key="28">
    <source>
        <dbReference type="PROSITE" id="PS50070"/>
    </source>
</evidence>
<feature type="signal peptide" evidence="26">
    <location>
        <begin position="1"/>
        <end position="19"/>
    </location>
</feature>
<feature type="chain" id="PRO_5029886686" description="Coagulation factor XII" evidence="26">
    <location>
        <begin position="20"/>
        <end position="587"/>
    </location>
</feature>
<feature type="domain" description="Peptidase S1" evidence="29">
    <location>
        <begin position="347"/>
        <end position="586"/>
    </location>
</feature>
<dbReference type="Pfam" id="PF00039">
    <property type="entry name" value="fn1"/>
    <property type="match status" value="1"/>
</dbReference>
<dbReference type="Pfam" id="PF00008">
    <property type="entry name" value="EGF"/>
    <property type="match status" value="1"/>
</dbReference>
<evidence type="ECO:0000256" key="23">
    <source>
        <dbReference type="PROSITE-ProRule" id="PRU00479"/>
    </source>
</evidence>
<evidence type="ECO:0000256" key="19">
    <source>
        <dbReference type="ARBA" id="ARBA00039367"/>
    </source>
</evidence>
<dbReference type="InterPro" id="IPR050127">
    <property type="entry name" value="Serine_Proteases_S1"/>
</dbReference>
<keyword evidence="15" id="KW-0280">Fibrinolysis</keyword>
<organism evidence="32 33">
    <name type="scientific">Sarcophilus harrisii</name>
    <name type="common">Tasmanian devil</name>
    <name type="synonym">Sarcophilus laniarius</name>
    <dbReference type="NCBI Taxonomy" id="9305"/>
    <lineage>
        <taxon>Eukaryota</taxon>
        <taxon>Metazoa</taxon>
        <taxon>Chordata</taxon>
        <taxon>Craniata</taxon>
        <taxon>Vertebrata</taxon>
        <taxon>Euteleostomi</taxon>
        <taxon>Mammalia</taxon>
        <taxon>Metatheria</taxon>
        <taxon>Dasyuromorphia</taxon>
        <taxon>Dasyuridae</taxon>
        <taxon>Sarcophilus</taxon>
    </lineage>
</organism>
<feature type="region of interest" description="Disordered" evidence="25">
    <location>
        <begin position="295"/>
        <end position="314"/>
    </location>
</feature>
<evidence type="ECO:0000256" key="17">
    <source>
        <dbReference type="ARBA" id="ARBA00037517"/>
    </source>
</evidence>
<dbReference type="InterPro" id="IPR000001">
    <property type="entry name" value="Kringle"/>
</dbReference>
<dbReference type="InterPro" id="IPR038178">
    <property type="entry name" value="Kringle_sf"/>
</dbReference>
<dbReference type="InterPro" id="IPR013806">
    <property type="entry name" value="Kringle-like"/>
</dbReference>
<dbReference type="InterPro" id="IPR001314">
    <property type="entry name" value="Peptidase_S1A"/>
</dbReference>
<dbReference type="PROSITE" id="PS51091">
    <property type="entry name" value="FN1_2"/>
    <property type="match status" value="1"/>
</dbReference>
<dbReference type="PANTHER" id="PTHR24264">
    <property type="entry name" value="TRYPSIN-RELATED"/>
    <property type="match status" value="1"/>
</dbReference>
<dbReference type="GeneID" id="100922168"/>
<comment type="function">
    <text evidence="17">Factor XII is a serum glycoprotein that participates in the initiation of blood coagulation, fibrinolysis, and the generation of bradykinin and angiotensin. Prekallikrein is cleaved by factor XII to form kallikrein, which then cleaves factor XII first to alpha-factor XIIa and then trypsin cleaves it to beta-factor XIIa. Alpha-factor XIIa activates factor XI to factor XIa.</text>
</comment>
<evidence type="ECO:0000256" key="16">
    <source>
        <dbReference type="ARBA" id="ARBA00036304"/>
    </source>
</evidence>
<dbReference type="SUPFAM" id="SSF57440">
    <property type="entry name" value="Kringle-like"/>
    <property type="match status" value="2"/>
</dbReference>
<dbReference type="OrthoDB" id="9925451at2759"/>
<dbReference type="FunFam" id="2.10.25.10:FF:000012">
    <property type="entry name" value="Delta-like protein"/>
    <property type="match status" value="1"/>
</dbReference>
<keyword evidence="8" id="KW-0677">Repeat</keyword>
<evidence type="ECO:0000256" key="15">
    <source>
        <dbReference type="ARBA" id="ARBA00023281"/>
    </source>
</evidence>
<dbReference type="InterPro" id="IPR036943">
    <property type="entry name" value="FN_type2_sf"/>
</dbReference>
<evidence type="ECO:0000256" key="1">
    <source>
        <dbReference type="ARBA" id="ARBA00004613"/>
    </source>
</evidence>
<dbReference type="PROSITE" id="PS00023">
    <property type="entry name" value="FN2_1"/>
    <property type="match status" value="1"/>
</dbReference>
<evidence type="ECO:0000313" key="32">
    <source>
        <dbReference type="Ensembl" id="ENSSHAP00000017306.2"/>
    </source>
</evidence>
<dbReference type="FunCoup" id="G3WPF1">
    <property type="interactions" value="166"/>
</dbReference>
<dbReference type="GO" id="GO:0030194">
    <property type="term" value="P:positive regulation of blood coagulation"/>
    <property type="evidence" value="ECO:0007669"/>
    <property type="project" value="Ensembl"/>
</dbReference>
<dbReference type="SMART" id="SM00179">
    <property type="entry name" value="EGF_CA"/>
    <property type="match status" value="2"/>
</dbReference>
<dbReference type="CDD" id="cd00062">
    <property type="entry name" value="FN2"/>
    <property type="match status" value="1"/>
</dbReference>
<dbReference type="InterPro" id="IPR000562">
    <property type="entry name" value="FN_type2_dom"/>
</dbReference>
<keyword evidence="7 26" id="KW-0732">Signal</keyword>
<dbReference type="CDD" id="cd00108">
    <property type="entry name" value="KR"/>
    <property type="match status" value="1"/>
</dbReference>
<evidence type="ECO:0000259" key="31">
    <source>
        <dbReference type="PROSITE" id="PS51092"/>
    </source>
</evidence>
<dbReference type="InParanoid" id="G3WPF1"/>
<comment type="catalytic activity">
    <reaction evidence="16">
        <text>Selective cleavage of Arg-|-Ile bonds in factor VII to form factor VIIa and factor XI to form factor XIa.</text>
        <dbReference type="EC" id="3.4.21.38"/>
    </reaction>
</comment>
<dbReference type="CTD" id="2161"/>
<dbReference type="InterPro" id="IPR009003">
    <property type="entry name" value="Peptidase_S1_PA"/>
</dbReference>
<evidence type="ECO:0000256" key="20">
    <source>
        <dbReference type="ARBA" id="ARBA00042651"/>
    </source>
</evidence>
<dbReference type="SMART" id="SM00130">
    <property type="entry name" value="KR"/>
    <property type="match status" value="1"/>
</dbReference>
<dbReference type="FunFam" id="2.40.10.10:FF:000097">
    <property type="entry name" value="Coagulation factor XII"/>
    <property type="match status" value="1"/>
</dbReference>
<name>G3WPF1_SARHA</name>
<dbReference type="InterPro" id="IPR000083">
    <property type="entry name" value="Fibronectin_type1"/>
</dbReference>
<dbReference type="Pfam" id="PF00051">
    <property type="entry name" value="Kringle"/>
    <property type="match status" value="1"/>
</dbReference>
<evidence type="ECO:0000256" key="8">
    <source>
        <dbReference type="ARBA" id="ARBA00022737"/>
    </source>
</evidence>
<dbReference type="EC" id="3.4.21.38" evidence="18"/>
<feature type="domain" description="EGF-like" evidence="27">
    <location>
        <begin position="88"/>
        <end position="124"/>
    </location>
</feature>
<dbReference type="AlphaFoldDB" id="G3WPF1"/>
<evidence type="ECO:0000256" key="24">
    <source>
        <dbReference type="RuleBase" id="RU363034"/>
    </source>
</evidence>
<dbReference type="GO" id="GO:0005509">
    <property type="term" value="F:calcium ion binding"/>
    <property type="evidence" value="ECO:0007669"/>
    <property type="project" value="InterPro"/>
</dbReference>
<dbReference type="RefSeq" id="XP_012408189.1">
    <property type="nucleotide sequence ID" value="XM_012552735.3"/>
</dbReference>
<dbReference type="FunFam" id="2.40.10.10:FF:000098">
    <property type="entry name" value="Coagulation factor XII"/>
    <property type="match status" value="1"/>
</dbReference>
<dbReference type="PRINTS" id="PR00722">
    <property type="entry name" value="CHYMOTRYPSIN"/>
</dbReference>
<evidence type="ECO:0000256" key="11">
    <source>
        <dbReference type="ARBA" id="ARBA00023084"/>
    </source>
</evidence>
<dbReference type="PROSITE" id="PS00022">
    <property type="entry name" value="EGF_1"/>
    <property type="match status" value="2"/>
</dbReference>
<dbReference type="GO" id="GO:0042730">
    <property type="term" value="P:fibrinolysis"/>
    <property type="evidence" value="ECO:0007669"/>
    <property type="project" value="UniProtKB-KW"/>
</dbReference>
<dbReference type="Ensembl" id="ENSSHAT00000017451.2">
    <property type="protein sequence ID" value="ENSSHAP00000017306.2"/>
    <property type="gene ID" value="ENSSHAG00000014710.2"/>
</dbReference>
<evidence type="ECO:0000256" key="6">
    <source>
        <dbReference type="ARBA" id="ARBA00022696"/>
    </source>
</evidence>
<dbReference type="SMART" id="SM00181">
    <property type="entry name" value="EGF"/>
    <property type="match status" value="2"/>
</dbReference>
<dbReference type="PROSITE" id="PS50240">
    <property type="entry name" value="TRYPSIN_DOM"/>
    <property type="match status" value="1"/>
</dbReference>
<protein>
    <recommendedName>
        <fullName evidence="19">Coagulation factor XII</fullName>
        <ecNumber evidence="18">3.4.21.38</ecNumber>
    </recommendedName>
    <alternativeName>
        <fullName evidence="20">Hageman factor</fullName>
    </alternativeName>
</protein>
<dbReference type="PROSITE" id="PS00135">
    <property type="entry name" value="TRYPSIN_SER"/>
    <property type="match status" value="1"/>
</dbReference>
<evidence type="ECO:0000256" key="25">
    <source>
        <dbReference type="SAM" id="MobiDB-lite"/>
    </source>
</evidence>
<dbReference type="Gene3D" id="2.10.25.10">
    <property type="entry name" value="Laminin"/>
    <property type="match status" value="2"/>
</dbReference>
<dbReference type="GO" id="GO:0005791">
    <property type="term" value="C:rough endoplasmic reticulum"/>
    <property type="evidence" value="ECO:0007669"/>
    <property type="project" value="TreeGrafter"/>
</dbReference>
<evidence type="ECO:0000256" key="12">
    <source>
        <dbReference type="ARBA" id="ARBA00023145"/>
    </source>
</evidence>
<dbReference type="SUPFAM" id="SSF50494">
    <property type="entry name" value="Trypsin-like serine proteases"/>
    <property type="match status" value="1"/>
</dbReference>
<dbReference type="STRING" id="9305.ENSSHAP00000017306"/>
<dbReference type="InterPro" id="IPR001881">
    <property type="entry name" value="EGF-like_Ca-bd_dom"/>
</dbReference>